<dbReference type="Proteomes" id="UP001305414">
    <property type="component" value="Unassembled WGS sequence"/>
</dbReference>
<keyword evidence="2" id="KW-1185">Reference proteome</keyword>
<evidence type="ECO:0000313" key="2">
    <source>
        <dbReference type="Proteomes" id="UP001305414"/>
    </source>
</evidence>
<evidence type="ECO:0000313" key="1">
    <source>
        <dbReference type="EMBL" id="KAK5633827.1"/>
    </source>
</evidence>
<sequence length="88" mass="9947">MERVAVLIHILENNINCLYFVVRDDEFRLDVECSRINAFHSEGLVIIYQTIKNPVQRRILKIGPEGGGVKNTSLKTPITNGKINAEIP</sequence>
<organism evidence="1 2">
    <name type="scientific">Xylaria bambusicola</name>
    <dbReference type="NCBI Taxonomy" id="326684"/>
    <lineage>
        <taxon>Eukaryota</taxon>
        <taxon>Fungi</taxon>
        <taxon>Dikarya</taxon>
        <taxon>Ascomycota</taxon>
        <taxon>Pezizomycotina</taxon>
        <taxon>Sordariomycetes</taxon>
        <taxon>Xylariomycetidae</taxon>
        <taxon>Xylariales</taxon>
        <taxon>Xylariaceae</taxon>
        <taxon>Xylaria</taxon>
    </lineage>
</organism>
<proteinExistence type="predicted"/>
<dbReference type="EMBL" id="JAWHQM010000036">
    <property type="protein sequence ID" value="KAK5633827.1"/>
    <property type="molecule type" value="Genomic_DNA"/>
</dbReference>
<protein>
    <submittedName>
        <fullName evidence="1">Uncharacterized protein</fullName>
    </submittedName>
</protein>
<dbReference type="AlphaFoldDB" id="A0AAN7Z7X2"/>
<name>A0AAN7Z7X2_9PEZI</name>
<comment type="caution">
    <text evidence="1">The sequence shown here is derived from an EMBL/GenBank/DDBJ whole genome shotgun (WGS) entry which is preliminary data.</text>
</comment>
<accession>A0AAN7Z7X2</accession>
<reference evidence="1 2" key="1">
    <citation type="submission" date="2023-10" db="EMBL/GenBank/DDBJ databases">
        <title>Draft genome sequence of Xylaria bambusicola isolate GMP-LS, the root and basal stem rot pathogen of sugarcane in Indonesia.</title>
        <authorList>
            <person name="Selvaraj P."/>
            <person name="Muralishankar V."/>
            <person name="Muruganantham S."/>
            <person name="Sp S."/>
            <person name="Haryani S."/>
            <person name="Lau K.J.X."/>
            <person name="Naqvi N.I."/>
        </authorList>
    </citation>
    <scope>NUCLEOTIDE SEQUENCE [LARGE SCALE GENOMIC DNA]</scope>
    <source>
        <strain evidence="1">GMP-LS</strain>
    </source>
</reference>
<gene>
    <name evidence="1" type="ORF">RRF57_009541</name>
</gene>